<dbReference type="GO" id="GO:0015159">
    <property type="term" value="F:polysaccharide transmembrane transporter activity"/>
    <property type="evidence" value="ECO:0007669"/>
    <property type="project" value="InterPro"/>
</dbReference>
<feature type="domain" description="Soluble ligand binding" evidence="17">
    <location>
        <begin position="643"/>
        <end position="669"/>
    </location>
</feature>
<keyword evidence="5" id="KW-0762">Sugar transport</keyword>
<evidence type="ECO:0000313" key="19">
    <source>
        <dbReference type="EMBL" id="XBH09737.1"/>
    </source>
</evidence>
<keyword evidence="10" id="KW-0626">Porin</keyword>
<gene>
    <name evidence="19" type="ORF">P4G45_14775</name>
    <name evidence="20" type="ORF">P8936_15730</name>
</gene>
<evidence type="ECO:0000256" key="1">
    <source>
        <dbReference type="ARBA" id="ARBA00004571"/>
    </source>
</evidence>
<dbReference type="InterPro" id="IPR019554">
    <property type="entry name" value="Soluble_ligand-bd"/>
</dbReference>
<feature type="region of interest" description="Disordered" evidence="15">
    <location>
        <begin position="501"/>
        <end position="549"/>
    </location>
</feature>
<proteinExistence type="inferred from homology"/>
<evidence type="ECO:0000259" key="18">
    <source>
        <dbReference type="Pfam" id="PF22461"/>
    </source>
</evidence>
<feature type="domain" description="Polysaccharide export protein N-terminal" evidence="16">
    <location>
        <begin position="130"/>
        <end position="203"/>
    </location>
</feature>
<evidence type="ECO:0000313" key="20">
    <source>
        <dbReference type="EMBL" id="XBH13123.1"/>
    </source>
</evidence>
<feature type="compositionally biased region" description="Polar residues" evidence="15">
    <location>
        <begin position="1"/>
        <end position="18"/>
    </location>
</feature>
<dbReference type="GO" id="GO:0015288">
    <property type="term" value="F:porin activity"/>
    <property type="evidence" value="ECO:0007669"/>
    <property type="project" value="UniProtKB-KW"/>
</dbReference>
<dbReference type="EMBL" id="CP121195">
    <property type="protein sequence ID" value="XBH13123.1"/>
    <property type="molecule type" value="Genomic_DNA"/>
</dbReference>
<dbReference type="GO" id="GO:0006811">
    <property type="term" value="P:monoatomic ion transport"/>
    <property type="evidence" value="ECO:0007669"/>
    <property type="project" value="UniProtKB-KW"/>
</dbReference>
<feature type="compositionally biased region" description="Polar residues" evidence="15">
    <location>
        <begin position="32"/>
        <end position="61"/>
    </location>
</feature>
<dbReference type="InterPro" id="IPR003715">
    <property type="entry name" value="Poly_export_N"/>
</dbReference>
<keyword evidence="3" id="KW-0813">Transport</keyword>
<keyword evidence="9" id="KW-0406">Ion transport</keyword>
<dbReference type="GO" id="GO:0009279">
    <property type="term" value="C:cell outer membrane"/>
    <property type="evidence" value="ECO:0007669"/>
    <property type="project" value="UniProtKB-SubCell"/>
</dbReference>
<sequence>MRHGNGQQQGLYTDQGQTPELLPQAYPPTVPAGTSYSGATSPGTLQNSNDLTNPSTGISTGTQNLTQAQRLQQEALRNQQRILGLRRKPGPTEFQQMVAATTGRTLPIFGASTFANALPSTFAPVGDIAVTPDYVIGPGDQLRLQIWGQVNLRETFTVDRTGAISLPGAGTIHVAGLRFDQLTDFLRSQLARVYRNFDLNVNMGQLRSIQVFVVGEAQMPGSYTISSLSTLLNALFLSGGPKPQGSLRDIQVKRGGKTIVHFDLYDMLLHGDKSNDVQLSSGDVIFIPPAGKQIAVVGSVNNPAIYELRDETTIEQVLKLAGGRTNIAVNSQARVERIYDHVVRSILEVNLSESSPFKIQDGDIVTINAIVDRFKDAVTLRGNVANPGRYVWHPGMRVSDLIPNKDALITRSFWQRKNDLGQMTVNYEPEPVRDAQGVLQPRSVYSPYSSTLQNRSPQQLNSMGTQSNSIADQGEVNQYGADQNQYVVQDQYGVVQDQYGNYQDQYGGEAPNQMPPAPGQSSSSTPNQTNPAQRGTPNTSAGGNSVGEALTGGVGRFPVKTNVVLSAPDIDWSYAVIERQNATTLKTSLLPFNLGKVILDGDQSQNLELQPGDVVTIFSTADIRVPTSEQTRFVRLEGEFVGAGVYSVRPGETLRQLLRRAGGFTPDAYLYASEFTRESTRRVQQQRLNEYADQLEVQAATASAAGNATALNAQDAAAATAAASSAQTSIAQLRRAQPNGRIVLQLKPDSRGADSVPDLALEDGDRFVVPKVPATVSVEGEVYSANAFLFKRGERTIDYLREAGGPDRQADMKHAFVLRADGSVYSQQYGNIKKATIFPGDTIVIPPQLQRMSIMRNLIDIGTIVSQFGIGIAAINLLK</sequence>
<evidence type="ECO:0000256" key="9">
    <source>
        <dbReference type="ARBA" id="ARBA00023065"/>
    </source>
</evidence>
<evidence type="ECO:0000256" key="4">
    <source>
        <dbReference type="ARBA" id="ARBA00022452"/>
    </source>
</evidence>
<dbReference type="AlphaFoldDB" id="A0AAU7CXV0"/>
<feature type="region of interest" description="Disordered" evidence="15">
    <location>
        <begin position="1"/>
        <end position="61"/>
    </location>
</feature>
<keyword evidence="8" id="KW-0625">Polysaccharide transport</keyword>
<organism evidence="19">
    <name type="scientific">Edaphobacter paludis</name>
    <dbReference type="NCBI Taxonomy" id="3035702"/>
    <lineage>
        <taxon>Bacteria</taxon>
        <taxon>Pseudomonadati</taxon>
        <taxon>Acidobacteriota</taxon>
        <taxon>Terriglobia</taxon>
        <taxon>Terriglobales</taxon>
        <taxon>Acidobacteriaceae</taxon>
        <taxon>Edaphobacter</taxon>
    </lineage>
</organism>
<dbReference type="InterPro" id="IPR054765">
    <property type="entry name" value="SLBB_dom"/>
</dbReference>
<keyword evidence="12" id="KW-0564">Palmitate</keyword>
<comment type="subcellular location">
    <subcellularLocation>
        <location evidence="1">Cell outer membrane</location>
        <topology evidence="1">Multi-pass membrane protein</topology>
    </subcellularLocation>
</comment>
<evidence type="ECO:0000256" key="2">
    <source>
        <dbReference type="ARBA" id="ARBA00009450"/>
    </source>
</evidence>
<evidence type="ECO:0000256" key="11">
    <source>
        <dbReference type="ARBA" id="ARBA00023136"/>
    </source>
</evidence>
<dbReference type="PANTHER" id="PTHR33619">
    <property type="entry name" value="POLYSACCHARIDE EXPORT PROTEIN GFCE-RELATED"/>
    <property type="match status" value="1"/>
</dbReference>
<name>A0AAU7CXV0_9BACT</name>
<evidence type="ECO:0000256" key="6">
    <source>
        <dbReference type="ARBA" id="ARBA00022692"/>
    </source>
</evidence>
<feature type="region of interest" description="Disordered" evidence="15">
    <location>
        <begin position="447"/>
        <end position="468"/>
    </location>
</feature>
<feature type="domain" description="SLBB" evidence="18">
    <location>
        <begin position="210"/>
        <end position="287"/>
    </location>
</feature>
<evidence type="ECO:0000256" key="10">
    <source>
        <dbReference type="ARBA" id="ARBA00023114"/>
    </source>
</evidence>
<keyword evidence="4" id="KW-1134">Transmembrane beta strand</keyword>
<evidence type="ECO:0000256" key="12">
    <source>
        <dbReference type="ARBA" id="ARBA00023139"/>
    </source>
</evidence>
<dbReference type="KEGG" id="epl:P4G45_14775"/>
<dbReference type="Pfam" id="PF02563">
    <property type="entry name" value="Poly_export"/>
    <property type="match status" value="1"/>
</dbReference>
<comment type="similarity">
    <text evidence="2">Belongs to the BexD/CtrA/VexA family.</text>
</comment>
<evidence type="ECO:0000256" key="14">
    <source>
        <dbReference type="ARBA" id="ARBA00023288"/>
    </source>
</evidence>
<evidence type="ECO:0000256" key="13">
    <source>
        <dbReference type="ARBA" id="ARBA00023237"/>
    </source>
</evidence>
<dbReference type="Pfam" id="PF22461">
    <property type="entry name" value="SLBB_2"/>
    <property type="match status" value="1"/>
</dbReference>
<dbReference type="Gene3D" id="3.10.560.10">
    <property type="entry name" value="Outer membrane lipoprotein wza domain like"/>
    <property type="match status" value="4"/>
</dbReference>
<evidence type="ECO:0000259" key="17">
    <source>
        <dbReference type="Pfam" id="PF10531"/>
    </source>
</evidence>
<dbReference type="Gene3D" id="3.30.1950.10">
    <property type="entry name" value="wza like domain"/>
    <property type="match status" value="1"/>
</dbReference>
<keyword evidence="6" id="KW-0812">Transmembrane</keyword>
<dbReference type="PANTHER" id="PTHR33619:SF3">
    <property type="entry name" value="POLYSACCHARIDE EXPORT PROTEIN GFCE-RELATED"/>
    <property type="match status" value="1"/>
</dbReference>
<feature type="compositionally biased region" description="Polar residues" evidence="15">
    <location>
        <begin position="519"/>
        <end position="543"/>
    </location>
</feature>
<evidence type="ECO:0000256" key="15">
    <source>
        <dbReference type="SAM" id="MobiDB-lite"/>
    </source>
</evidence>
<evidence type="ECO:0000256" key="8">
    <source>
        <dbReference type="ARBA" id="ARBA00023047"/>
    </source>
</evidence>
<dbReference type="InterPro" id="IPR049712">
    <property type="entry name" value="Poly_export"/>
</dbReference>
<keyword evidence="13" id="KW-0998">Cell outer membrane</keyword>
<protein>
    <submittedName>
        <fullName evidence="19">SLBB domain-containing protein</fullName>
    </submittedName>
</protein>
<dbReference type="GO" id="GO:0046930">
    <property type="term" value="C:pore complex"/>
    <property type="evidence" value="ECO:0007669"/>
    <property type="project" value="UniProtKB-KW"/>
</dbReference>
<dbReference type="RefSeq" id="WP_348267245.1">
    <property type="nucleotide sequence ID" value="NZ_CP121194.1"/>
</dbReference>
<dbReference type="Pfam" id="PF10531">
    <property type="entry name" value="SLBB"/>
    <property type="match status" value="2"/>
</dbReference>
<keyword evidence="11" id="KW-0472">Membrane</keyword>
<evidence type="ECO:0000256" key="3">
    <source>
        <dbReference type="ARBA" id="ARBA00022448"/>
    </source>
</evidence>
<evidence type="ECO:0000259" key="16">
    <source>
        <dbReference type="Pfam" id="PF02563"/>
    </source>
</evidence>
<dbReference type="EMBL" id="CP121194">
    <property type="protein sequence ID" value="XBH09737.1"/>
    <property type="molecule type" value="Genomic_DNA"/>
</dbReference>
<evidence type="ECO:0000256" key="7">
    <source>
        <dbReference type="ARBA" id="ARBA00022729"/>
    </source>
</evidence>
<keyword evidence="14" id="KW-0449">Lipoprotein</keyword>
<reference evidence="19" key="1">
    <citation type="submission" date="2023-03" db="EMBL/GenBank/DDBJ databases">
        <title>Edaphobacter sp.</title>
        <authorList>
            <person name="Huber K.J."/>
            <person name="Papendorf J."/>
            <person name="Pilke C."/>
            <person name="Bunk B."/>
            <person name="Sproeer C."/>
            <person name="Pester M."/>
        </authorList>
    </citation>
    <scope>NUCLEOTIDE SEQUENCE</scope>
    <source>
        <strain evidence="19">DSM 109919</strain>
        <strain evidence="20">DSM 109920</strain>
    </source>
</reference>
<evidence type="ECO:0000256" key="5">
    <source>
        <dbReference type="ARBA" id="ARBA00022597"/>
    </source>
</evidence>
<accession>A0AAU7D7N8</accession>
<keyword evidence="7" id="KW-0732">Signal</keyword>
<accession>A0AAU7CXV0</accession>
<feature type="domain" description="Soluble ligand binding" evidence="17">
    <location>
        <begin position="294"/>
        <end position="337"/>
    </location>
</feature>